<protein>
    <submittedName>
        <fullName evidence="2">Uncharacterized protein</fullName>
    </submittedName>
</protein>
<accession>A0A9P9IFB5</accession>
<dbReference type="AlphaFoldDB" id="A0A9P9IFB5"/>
<feature type="region of interest" description="Disordered" evidence="1">
    <location>
        <begin position="21"/>
        <end position="40"/>
    </location>
</feature>
<gene>
    <name evidence="2" type="ORF">B0J11DRAFT_442072</name>
</gene>
<evidence type="ECO:0000256" key="1">
    <source>
        <dbReference type="SAM" id="MobiDB-lite"/>
    </source>
</evidence>
<evidence type="ECO:0000313" key="3">
    <source>
        <dbReference type="Proteomes" id="UP000700596"/>
    </source>
</evidence>
<proteinExistence type="predicted"/>
<dbReference type="Proteomes" id="UP000700596">
    <property type="component" value="Unassembled WGS sequence"/>
</dbReference>
<comment type="caution">
    <text evidence="2">The sequence shown here is derived from an EMBL/GenBank/DDBJ whole genome shotgun (WGS) entry which is preliminary data.</text>
</comment>
<organism evidence="2 3">
    <name type="scientific">Dendryphion nanum</name>
    <dbReference type="NCBI Taxonomy" id="256645"/>
    <lineage>
        <taxon>Eukaryota</taxon>
        <taxon>Fungi</taxon>
        <taxon>Dikarya</taxon>
        <taxon>Ascomycota</taxon>
        <taxon>Pezizomycotina</taxon>
        <taxon>Dothideomycetes</taxon>
        <taxon>Pleosporomycetidae</taxon>
        <taxon>Pleosporales</taxon>
        <taxon>Torulaceae</taxon>
        <taxon>Dendryphion</taxon>
    </lineage>
</organism>
<evidence type="ECO:0000313" key="2">
    <source>
        <dbReference type="EMBL" id="KAH7117857.1"/>
    </source>
</evidence>
<feature type="compositionally biased region" description="Polar residues" evidence="1">
    <location>
        <begin position="24"/>
        <end position="33"/>
    </location>
</feature>
<dbReference type="OrthoDB" id="3898724at2759"/>
<sequence>MATALPPIKTHGSPAVFARETCGRRSSSRNSAMSPLLESPRTLCPRDGDAFSYAAGHLPAWYISQELWQRLPSELQSSLAAMQHAGAAVLTGFERVEQHSVNTTKGKDTAIRDDDIVATLQDSIPMMPTLPPLLRGDSVISTELEASMCSSVFTSSSSSVSISPPYTPVSEASTPISPMALAPLDKSLFSGLRRVISRERSFSTPLEPHDAYYITELSQLRTESLPRLRHSIRKVDTRWIETKRGDGLLSTDEINEFENWLAEKKYTMLTLDTKCKTLSEAAGLSSNGLGWTAP</sequence>
<keyword evidence="3" id="KW-1185">Reference proteome</keyword>
<name>A0A9P9IFB5_9PLEO</name>
<dbReference type="EMBL" id="JAGMWT010000013">
    <property type="protein sequence ID" value="KAH7117857.1"/>
    <property type="molecule type" value="Genomic_DNA"/>
</dbReference>
<reference evidence="2" key="1">
    <citation type="journal article" date="2021" name="Nat. Commun.">
        <title>Genetic determinants of endophytism in the Arabidopsis root mycobiome.</title>
        <authorList>
            <person name="Mesny F."/>
            <person name="Miyauchi S."/>
            <person name="Thiergart T."/>
            <person name="Pickel B."/>
            <person name="Atanasova L."/>
            <person name="Karlsson M."/>
            <person name="Huettel B."/>
            <person name="Barry K.W."/>
            <person name="Haridas S."/>
            <person name="Chen C."/>
            <person name="Bauer D."/>
            <person name="Andreopoulos W."/>
            <person name="Pangilinan J."/>
            <person name="LaButti K."/>
            <person name="Riley R."/>
            <person name="Lipzen A."/>
            <person name="Clum A."/>
            <person name="Drula E."/>
            <person name="Henrissat B."/>
            <person name="Kohler A."/>
            <person name="Grigoriev I.V."/>
            <person name="Martin F.M."/>
            <person name="Hacquard S."/>
        </authorList>
    </citation>
    <scope>NUCLEOTIDE SEQUENCE</scope>
    <source>
        <strain evidence="2">MPI-CAGE-CH-0243</strain>
    </source>
</reference>